<organism evidence="1 2">
    <name type="scientific">Spiromyces aspiralis</name>
    <dbReference type="NCBI Taxonomy" id="68401"/>
    <lineage>
        <taxon>Eukaryota</taxon>
        <taxon>Fungi</taxon>
        <taxon>Fungi incertae sedis</taxon>
        <taxon>Zoopagomycota</taxon>
        <taxon>Kickxellomycotina</taxon>
        <taxon>Kickxellomycetes</taxon>
        <taxon>Kickxellales</taxon>
        <taxon>Kickxellaceae</taxon>
        <taxon>Spiromyces</taxon>
    </lineage>
</organism>
<proteinExistence type="predicted"/>
<keyword evidence="2" id="KW-1185">Reference proteome</keyword>
<gene>
    <name evidence="1" type="ORF">EV182_005450</name>
</gene>
<protein>
    <submittedName>
        <fullName evidence="1">Uncharacterized protein</fullName>
    </submittedName>
</protein>
<evidence type="ECO:0000313" key="2">
    <source>
        <dbReference type="Proteomes" id="UP001145114"/>
    </source>
</evidence>
<comment type="caution">
    <text evidence="1">The sequence shown here is derived from an EMBL/GenBank/DDBJ whole genome shotgun (WGS) entry which is preliminary data.</text>
</comment>
<reference evidence="1" key="1">
    <citation type="submission" date="2022-06" db="EMBL/GenBank/DDBJ databases">
        <title>Phylogenomic reconstructions and comparative analyses of Kickxellomycotina fungi.</title>
        <authorList>
            <person name="Reynolds N.K."/>
            <person name="Stajich J.E."/>
            <person name="Barry K."/>
            <person name="Grigoriev I.V."/>
            <person name="Crous P."/>
            <person name="Smith M.E."/>
        </authorList>
    </citation>
    <scope>NUCLEOTIDE SEQUENCE</scope>
    <source>
        <strain evidence="1">RSA 2271</strain>
    </source>
</reference>
<name>A0ACC1HD68_9FUNG</name>
<accession>A0ACC1HD68</accession>
<feature type="non-terminal residue" evidence="1">
    <location>
        <position position="295"/>
    </location>
</feature>
<evidence type="ECO:0000313" key="1">
    <source>
        <dbReference type="EMBL" id="KAJ1673330.1"/>
    </source>
</evidence>
<sequence>MSSDGEWQTVPQKLHHRSGPNGSGPHRRNRGGRNSGNRGQWRGNISGDGRDARSRSRSKSATRPAANHTAPATTIVTGGSDTKPELIATQNKFELPGGLVDNGGSERDGEAQLVEGVEGMMIQGAEGGRTVSFRPVDPTKDVHEQRYQDDDDDDDDDSAYGEGEEDEGEESISFPAVPINIRCPFEHTKENEEEDKGPWFASASELIKHLREAHQLVFRSLSHTVLYLQAYLDAWAHIFTENGRDAYGVEEPHGAGSMVLRVIDPLTTELDYTVRETERKKALDEVLRRQDKQRR</sequence>
<dbReference type="EMBL" id="JAMZIH010007086">
    <property type="protein sequence ID" value="KAJ1673330.1"/>
    <property type="molecule type" value="Genomic_DNA"/>
</dbReference>
<dbReference type="Proteomes" id="UP001145114">
    <property type="component" value="Unassembled WGS sequence"/>
</dbReference>